<accession>G0LLW6</accession>
<dbReference type="Proteomes" id="UP000007954">
    <property type="component" value="Chromosome"/>
</dbReference>
<gene>
    <name evidence="1" type="ordered locus">Hqrw_3309</name>
</gene>
<name>G0LLW6_HALWC</name>
<dbReference type="HOGENOM" id="CLU_1159040_0_0_2"/>
<proteinExistence type="predicted"/>
<evidence type="ECO:0000313" key="1">
    <source>
        <dbReference type="EMBL" id="CCC41086.1"/>
    </source>
</evidence>
<sequence>MVELTLDRIVNLAGDWTDGSRASEQFREIIEDEQTTTEEIEAYLQEAINGSEPYHNKALQDLVNNFGRRLGFEIEYGVYQGRSDTIGYDGHWISTATDDDTHLVVETKTNTAYSIDPGQAGEYMAQFVDEHEVNREQVYGLYVIGEGDVETVSQTVLGSQYRDRMRVITAQRLLDLLEIQEDSGLRHDQVVDVLLPINAVDVGQLVGLVQDVIEFRARRLICHHPYSGTGDTVSGGLRR</sequence>
<dbReference type="OrthoDB" id="330911at2157"/>
<dbReference type="KEGG" id="hwc:Hqrw_3309"/>
<protein>
    <recommendedName>
        <fullName evidence="3">Restriction endonuclease</fullName>
    </recommendedName>
</protein>
<evidence type="ECO:0008006" key="3">
    <source>
        <dbReference type="Google" id="ProtNLM"/>
    </source>
</evidence>
<reference evidence="1 2" key="1">
    <citation type="journal article" date="2011" name="PLoS ONE">
        <title>Haloquadratum walsbyi: limited diversity in a global pond.</title>
        <authorList>
            <person name="Dyall-Smith M."/>
            <person name="Pfeiffer F."/>
            <person name="Klee K."/>
            <person name="Palm P."/>
            <person name="Gross K."/>
            <person name="Schuster S.C."/>
            <person name="Rampp M."/>
            <person name="Oesterhelt D."/>
        </authorList>
    </citation>
    <scope>NUCLEOTIDE SEQUENCE [LARGE SCALE GENOMIC DNA]</scope>
    <source>
        <strain evidence="2">DSM 16854 / JCM 12705 / C23</strain>
    </source>
</reference>
<dbReference type="AlphaFoldDB" id="G0LLW6"/>
<dbReference type="RefSeq" id="WP_014556535.1">
    <property type="nucleotide sequence ID" value="NC_017459.1"/>
</dbReference>
<dbReference type="GeneID" id="12448120"/>
<organism evidence="1 2">
    <name type="scientific">Haloquadratum walsbyi (strain DSM 16854 / JCM 12705 / C23)</name>
    <dbReference type="NCBI Taxonomy" id="768065"/>
    <lineage>
        <taxon>Archaea</taxon>
        <taxon>Methanobacteriati</taxon>
        <taxon>Methanobacteriota</taxon>
        <taxon>Stenosarchaea group</taxon>
        <taxon>Halobacteria</taxon>
        <taxon>Halobacteriales</taxon>
        <taxon>Haloferacaceae</taxon>
        <taxon>Haloquadratum</taxon>
    </lineage>
</organism>
<dbReference type="EMBL" id="FR746099">
    <property type="protein sequence ID" value="CCC41086.1"/>
    <property type="molecule type" value="Genomic_DNA"/>
</dbReference>
<evidence type="ECO:0000313" key="2">
    <source>
        <dbReference type="Proteomes" id="UP000007954"/>
    </source>
</evidence>